<keyword evidence="11" id="KW-1185">Reference proteome</keyword>
<feature type="binding site" evidence="8">
    <location>
        <position position="191"/>
    </location>
    <ligand>
        <name>substrate</name>
    </ligand>
</feature>
<comment type="similarity">
    <text evidence="8">Belongs to the queuine tRNA-ribosyltransferase family.</text>
</comment>
<keyword evidence="8" id="KW-0862">Zinc</keyword>
<name>A0A1N6U6Q0_9GAMM</name>
<comment type="function">
    <text evidence="8">Catalyzes the base-exchange of a guanine (G) residue with the queuine precursor 7-aminomethyl-7-deazaguanine (PreQ1) at position 34 (anticodon wobble position) in tRNAs with GU(N) anticodons (tRNA-Asp, -Asn, -His and -Tyr). Catalysis occurs through a double-displacement mechanism. The nucleophile active site attacks the C1' of nucleotide 34 to detach the guanine base from the RNA, forming a covalent enzyme-RNA intermediate. The proton acceptor active site deprotonates the incoming PreQ1, allowing a nucleophilic attack on the C1' of the ribose to form the product. After dissociation, two additional enzymatic reactions on the tRNA convert PreQ1 to queuine (Q), resulting in the hypermodified nucleoside queuosine (7-(((4,5-cis-dihydroxy-2-cyclopenten-1-yl)amino)methyl)-7-deazaguanosine).</text>
</comment>
<dbReference type="HAMAP" id="MF_00168">
    <property type="entry name" value="Q_tRNA_Tgt"/>
    <property type="match status" value="1"/>
</dbReference>
<dbReference type="GO" id="GO:0046872">
    <property type="term" value="F:metal ion binding"/>
    <property type="evidence" value="ECO:0007669"/>
    <property type="project" value="UniProtKB-KW"/>
</dbReference>
<dbReference type="GO" id="GO:0008616">
    <property type="term" value="P:tRNA queuosine(34) biosynthetic process"/>
    <property type="evidence" value="ECO:0007669"/>
    <property type="project" value="UniProtKB-UniRule"/>
</dbReference>
<comment type="pathway">
    <text evidence="1 8">tRNA modification; tRNA-queuosine biosynthesis.</text>
</comment>
<comment type="cofactor">
    <cofactor evidence="8">
        <name>Zn(2+)</name>
        <dbReference type="ChEBI" id="CHEBI:29105"/>
    </cofactor>
    <text evidence="8">Binds 1 zinc ion per subunit.</text>
</comment>
<feature type="binding site" evidence="8">
    <location>
        <position position="306"/>
    </location>
    <ligand>
        <name>Zn(2+)</name>
        <dbReference type="ChEBI" id="CHEBI:29105"/>
    </ligand>
</feature>
<evidence type="ECO:0000256" key="2">
    <source>
        <dbReference type="ARBA" id="ARBA00022676"/>
    </source>
</evidence>
<dbReference type="PANTHER" id="PTHR46499:SF1">
    <property type="entry name" value="QUEUINE TRNA-RIBOSYLTRANSFERASE"/>
    <property type="match status" value="1"/>
</dbReference>
<dbReference type="Gene3D" id="3.20.20.105">
    <property type="entry name" value="Queuine tRNA-ribosyltransferase-like"/>
    <property type="match status" value="1"/>
</dbReference>
<keyword evidence="6 8" id="KW-0671">Queuosine biosynthesis</keyword>
<evidence type="ECO:0000313" key="11">
    <source>
        <dbReference type="Proteomes" id="UP000186895"/>
    </source>
</evidence>
<evidence type="ECO:0000313" key="10">
    <source>
        <dbReference type="EMBL" id="SIQ61338.1"/>
    </source>
</evidence>
<dbReference type="NCBIfam" id="TIGR00430">
    <property type="entry name" value="Q_tRNA_tgt"/>
    <property type="match status" value="1"/>
</dbReference>
<dbReference type="UniPathway" id="UPA00392"/>
<gene>
    <name evidence="8" type="primary">tgt</name>
    <name evidence="10" type="ORF">SAMN05421647_106243</name>
</gene>
<accession>A0A1N6U6Q0</accession>
<evidence type="ECO:0000256" key="7">
    <source>
        <dbReference type="ARBA" id="ARBA00050112"/>
    </source>
</evidence>
<feature type="region of interest" description="RNA binding" evidence="8">
    <location>
        <begin position="249"/>
        <end position="255"/>
    </location>
</feature>
<keyword evidence="5 8" id="KW-0479">Metal-binding</keyword>
<feature type="active site" description="Proton acceptor" evidence="8">
    <location>
        <position position="95"/>
    </location>
</feature>
<dbReference type="FunFam" id="3.20.20.105:FF:000001">
    <property type="entry name" value="Queuine tRNA-ribosyltransferase"/>
    <property type="match status" value="1"/>
</dbReference>
<dbReference type="GO" id="GO:0005829">
    <property type="term" value="C:cytosol"/>
    <property type="evidence" value="ECO:0007669"/>
    <property type="project" value="TreeGrafter"/>
</dbReference>
<sequence>MRKECFMKFETTTTEGKARRGRLTFPRGVVETPAFMPVGTYGTVKGMTPRDIEATGAQIILGNTFHLMLRPGTEIVQQHGDLHDFMQWKGPILTDSGGFQVFSLGKMRKISEQGVTFQSPVNGDKVLMTPESSMQVQRELGSDIVMIFDECTPYPATHKEAADSMRLSMRWAQRSKDAHGDSPSALFGIIQGGMYEDLRDESLEGLTEIGFDGYAIGGLSVGEPKEDMKRVLDHLAWKMPEDKPRYLMGVGKPEDLVEGVRRGVDMFDCVMPTRNARNGFLFTRNGIVKIRNSSNKTNTAPVDETCSCYTCQNFSRAYLHHLDKCREILGAHLNTIHNLHYYQELMAGLRNAIEQGKLSDFVDEFYRQRGQETPPLTA</sequence>
<feature type="binding site" evidence="8">
    <location>
        <position position="337"/>
    </location>
    <ligand>
        <name>Zn(2+)</name>
        <dbReference type="ChEBI" id="CHEBI:29105"/>
    </ligand>
</feature>
<dbReference type="NCBIfam" id="TIGR00449">
    <property type="entry name" value="tgt_general"/>
    <property type="match status" value="1"/>
</dbReference>
<keyword evidence="2 8" id="KW-0328">Glycosyltransferase</keyword>
<evidence type="ECO:0000259" key="9">
    <source>
        <dbReference type="Pfam" id="PF01702"/>
    </source>
</evidence>
<dbReference type="STRING" id="49186.SAMN05421647_106243"/>
<keyword evidence="4 8" id="KW-0819">tRNA processing</keyword>
<evidence type="ECO:0000256" key="8">
    <source>
        <dbReference type="HAMAP-Rule" id="MF_00168"/>
    </source>
</evidence>
<reference evidence="10 11" key="1">
    <citation type="submission" date="2017-01" db="EMBL/GenBank/DDBJ databases">
        <authorList>
            <person name="Mah S.A."/>
            <person name="Swanson W.J."/>
            <person name="Moy G.W."/>
            <person name="Vacquier V.D."/>
        </authorList>
    </citation>
    <scope>NUCLEOTIDE SEQUENCE [LARGE SCALE GENOMIC DNA]</scope>
    <source>
        <strain evidence="10 11">DSM 7027</strain>
    </source>
</reference>
<feature type="region of interest" description="RNA binding; important for wobble base 34 recognition" evidence="8">
    <location>
        <begin position="273"/>
        <end position="277"/>
    </location>
</feature>
<dbReference type="InterPro" id="IPR004803">
    <property type="entry name" value="TGT"/>
</dbReference>
<evidence type="ECO:0000256" key="4">
    <source>
        <dbReference type="ARBA" id="ARBA00022694"/>
    </source>
</evidence>
<keyword evidence="3 8" id="KW-0808">Transferase</keyword>
<feature type="binding site" evidence="8">
    <location>
        <position position="218"/>
    </location>
    <ligand>
        <name>substrate</name>
    </ligand>
</feature>
<proteinExistence type="inferred from homology"/>
<dbReference type="InterPro" id="IPR002616">
    <property type="entry name" value="tRNA_ribo_trans-like"/>
</dbReference>
<dbReference type="eggNOG" id="COG0343">
    <property type="taxonomic scope" value="Bacteria"/>
</dbReference>
<feature type="domain" description="tRNA-guanine(15) transglycosylase-like" evidence="9">
    <location>
        <begin position="17"/>
        <end position="370"/>
    </location>
</feature>
<dbReference type="Proteomes" id="UP000186895">
    <property type="component" value="Unassembled WGS sequence"/>
</dbReference>
<feature type="binding site" evidence="8">
    <location>
        <position position="311"/>
    </location>
    <ligand>
        <name>Zn(2+)</name>
        <dbReference type="ChEBI" id="CHEBI:29105"/>
    </ligand>
</feature>
<dbReference type="GO" id="GO:0008479">
    <property type="term" value="F:tRNA-guanosine(34) queuine transglycosylase activity"/>
    <property type="evidence" value="ECO:0007669"/>
    <property type="project" value="UniProtKB-UniRule"/>
</dbReference>
<feature type="active site" description="Nucleophile" evidence="8">
    <location>
        <position position="268"/>
    </location>
</feature>
<organism evidence="10 11">
    <name type="scientific">Marinobacterium stanieri</name>
    <dbReference type="NCBI Taxonomy" id="49186"/>
    <lineage>
        <taxon>Bacteria</taxon>
        <taxon>Pseudomonadati</taxon>
        <taxon>Pseudomonadota</taxon>
        <taxon>Gammaproteobacteria</taxon>
        <taxon>Oceanospirillales</taxon>
        <taxon>Oceanospirillaceae</taxon>
        <taxon>Marinobacterium</taxon>
    </lineage>
</organism>
<evidence type="ECO:0000256" key="3">
    <source>
        <dbReference type="ARBA" id="ARBA00022679"/>
    </source>
</evidence>
<dbReference type="PANTHER" id="PTHR46499">
    <property type="entry name" value="QUEUINE TRNA-RIBOSYLTRANSFERASE"/>
    <property type="match status" value="1"/>
</dbReference>
<dbReference type="InterPro" id="IPR036511">
    <property type="entry name" value="TGT-like_sf"/>
</dbReference>
<dbReference type="AlphaFoldDB" id="A0A1N6U6Q0"/>
<dbReference type="SUPFAM" id="SSF51713">
    <property type="entry name" value="tRNA-guanine transglycosylase"/>
    <property type="match status" value="1"/>
</dbReference>
<feature type="binding site" evidence="8">
    <location>
        <begin position="95"/>
        <end position="99"/>
    </location>
    <ligand>
        <name>substrate</name>
    </ligand>
</feature>
<comment type="subunit">
    <text evidence="8">Homodimer. Within each dimer, one monomer is responsible for RNA recognition and catalysis, while the other monomer binds to the replacement base PreQ1.</text>
</comment>
<comment type="catalytic activity">
    <reaction evidence="7 8">
        <text>7-aminomethyl-7-carbaguanine + guanosine(34) in tRNA = 7-aminomethyl-7-carbaguanosine(34) in tRNA + guanine</text>
        <dbReference type="Rhea" id="RHEA:24104"/>
        <dbReference type="Rhea" id="RHEA-COMP:10341"/>
        <dbReference type="Rhea" id="RHEA-COMP:10342"/>
        <dbReference type="ChEBI" id="CHEBI:16235"/>
        <dbReference type="ChEBI" id="CHEBI:58703"/>
        <dbReference type="ChEBI" id="CHEBI:74269"/>
        <dbReference type="ChEBI" id="CHEBI:82833"/>
        <dbReference type="EC" id="2.4.2.29"/>
    </reaction>
</comment>
<evidence type="ECO:0000256" key="6">
    <source>
        <dbReference type="ARBA" id="ARBA00022785"/>
    </source>
</evidence>
<evidence type="ECO:0000256" key="1">
    <source>
        <dbReference type="ARBA" id="ARBA00004691"/>
    </source>
</evidence>
<dbReference type="Pfam" id="PF01702">
    <property type="entry name" value="TGT"/>
    <property type="match status" value="1"/>
</dbReference>
<dbReference type="InterPro" id="IPR050076">
    <property type="entry name" value="ArchSynthase1/Queuine_TRR"/>
</dbReference>
<dbReference type="EC" id="2.4.2.29" evidence="8"/>
<feature type="binding site" evidence="8">
    <location>
        <position position="308"/>
    </location>
    <ligand>
        <name>Zn(2+)</name>
        <dbReference type="ChEBI" id="CHEBI:29105"/>
    </ligand>
</feature>
<dbReference type="EMBL" id="FTMN01000006">
    <property type="protein sequence ID" value="SIQ61338.1"/>
    <property type="molecule type" value="Genomic_DNA"/>
</dbReference>
<feature type="binding site" evidence="8">
    <location>
        <position position="149"/>
    </location>
    <ligand>
        <name>substrate</name>
    </ligand>
</feature>
<protein>
    <recommendedName>
        <fullName evidence="8">Queuine tRNA-ribosyltransferase</fullName>
        <ecNumber evidence="8">2.4.2.29</ecNumber>
    </recommendedName>
    <alternativeName>
        <fullName evidence="8">Guanine insertion enzyme</fullName>
    </alternativeName>
    <alternativeName>
        <fullName evidence="8">tRNA-guanine transglycosylase</fullName>
    </alternativeName>
</protein>
<evidence type="ECO:0000256" key="5">
    <source>
        <dbReference type="ARBA" id="ARBA00022723"/>
    </source>
</evidence>